<dbReference type="Pfam" id="PF21726">
    <property type="entry name" value="DUF6862"/>
    <property type="match status" value="1"/>
</dbReference>
<dbReference type="PATRIC" id="fig|1349767.4.peg.4107"/>
<dbReference type="RefSeq" id="WP_051780655.1">
    <property type="nucleotide sequence ID" value="NZ_HG322949.1"/>
</dbReference>
<name>W0V5Y7_9BURK</name>
<evidence type="ECO:0000313" key="4">
    <source>
        <dbReference type="Proteomes" id="UP000027604"/>
    </source>
</evidence>
<dbReference type="AlphaFoldDB" id="W0V5Y7"/>
<accession>W0V5Y7</accession>
<dbReference type="KEGG" id="jag:GJA_2356"/>
<gene>
    <name evidence="3" type="ORF">GJA_2356</name>
</gene>
<dbReference type="InterPro" id="IPR049271">
    <property type="entry name" value="DUF6862"/>
</dbReference>
<proteinExistence type="predicted"/>
<dbReference type="HOGENOM" id="CLU_510720_0_0_4"/>
<feature type="region of interest" description="Disordered" evidence="1">
    <location>
        <begin position="1"/>
        <end position="20"/>
    </location>
</feature>
<evidence type="ECO:0000256" key="1">
    <source>
        <dbReference type="SAM" id="MobiDB-lite"/>
    </source>
</evidence>
<dbReference type="EMBL" id="HG322949">
    <property type="protein sequence ID" value="CDG82990.1"/>
    <property type="molecule type" value="Genomic_DNA"/>
</dbReference>
<dbReference type="STRING" id="1349767.GJA_2356"/>
<protein>
    <submittedName>
        <fullName evidence="3">Uncharacterized domain protein</fullName>
    </submittedName>
</protein>
<evidence type="ECO:0000313" key="3">
    <source>
        <dbReference type="EMBL" id="CDG82990.1"/>
    </source>
</evidence>
<reference evidence="3 4" key="1">
    <citation type="journal article" date="2015" name="Genome Announc.">
        <title>Genome Sequence of Mushroom Soft-Rot Pathogen Janthinobacterium agaricidamnosum.</title>
        <authorList>
            <person name="Graupner K."/>
            <person name="Lackner G."/>
            <person name="Hertweck C."/>
        </authorList>
    </citation>
    <scope>NUCLEOTIDE SEQUENCE [LARGE SCALE GENOMIC DNA]</scope>
    <source>
        <strain evidence="4">NBRC 102515 / DSM 9628</strain>
    </source>
</reference>
<feature type="domain" description="DUF6862" evidence="2">
    <location>
        <begin position="199"/>
        <end position="263"/>
    </location>
</feature>
<dbReference type="eggNOG" id="COG3210">
    <property type="taxonomic scope" value="Bacteria"/>
</dbReference>
<dbReference type="Proteomes" id="UP000027604">
    <property type="component" value="Chromosome I"/>
</dbReference>
<evidence type="ECO:0000259" key="2">
    <source>
        <dbReference type="Pfam" id="PF21726"/>
    </source>
</evidence>
<sequence>MITDDAAQRALTGKGAEETVAGVNRNVTTGVDTSGKIGNNFDKQALQATMEVTQAFAAAAAKQVGDYASNKLNEATALAKQASEEPDPVKSAELQRQSDELKANWKEDGPARVALHTAVGALTGGSNGALGAGAAALSTDSISRQLQTLDIPDTLRSALTLAAGAAIGAAVGGEVGANSAVNEVANNYLKHKREGMKKSEQEQFDAAVAACSSSNPDACARRDSLIKLSTERDTLIGNVCSSGPSKDCSSLVSAAYGEGYKVIFGSDKKAYVYLQGSPELRAVPDPRDGTYHYAQAASLRDGLELAGTDLVVGKALGGIAAGGKYVYDGLVNGVRGLLDSSAQAVGRLIEAGPVPIRNAELMGSNGTGIARQNPLTNAWESVVPVLSKDGVNSAVSFGSDEIRFSQNSVSFGKVDRATNQAYTYDDLVKSMQTNGWKGDAVDVVRMPDGHLTSIDNTRISAAREAGIDVQAKVRSFDSPLTKDEIGRFTKGNQVPSTWGDAITIRINSQSGAFSVKYPYGADPLPRVKGRPKQ</sequence>
<organism evidence="3 4">
    <name type="scientific">Janthinobacterium agaricidamnosum NBRC 102515 = DSM 9628</name>
    <dbReference type="NCBI Taxonomy" id="1349767"/>
    <lineage>
        <taxon>Bacteria</taxon>
        <taxon>Pseudomonadati</taxon>
        <taxon>Pseudomonadota</taxon>
        <taxon>Betaproteobacteria</taxon>
        <taxon>Burkholderiales</taxon>
        <taxon>Oxalobacteraceae</taxon>
        <taxon>Janthinobacterium</taxon>
    </lineage>
</organism>
<keyword evidence="4" id="KW-1185">Reference proteome</keyword>